<organism evidence="2 3">
    <name type="scientific">Halioglobus maricola</name>
    <dbReference type="NCBI Taxonomy" id="2601894"/>
    <lineage>
        <taxon>Bacteria</taxon>
        <taxon>Pseudomonadati</taxon>
        <taxon>Pseudomonadota</taxon>
        <taxon>Gammaproteobacteria</taxon>
        <taxon>Cellvibrionales</taxon>
        <taxon>Halieaceae</taxon>
        <taxon>Halioglobus</taxon>
    </lineage>
</organism>
<feature type="transmembrane region" description="Helical" evidence="1">
    <location>
        <begin position="337"/>
        <end position="356"/>
    </location>
</feature>
<feature type="transmembrane region" description="Helical" evidence="1">
    <location>
        <begin position="210"/>
        <end position="227"/>
    </location>
</feature>
<dbReference type="OrthoDB" id="5761505at2"/>
<feature type="transmembrane region" description="Helical" evidence="1">
    <location>
        <begin position="274"/>
        <end position="293"/>
    </location>
</feature>
<keyword evidence="1" id="KW-1133">Transmembrane helix</keyword>
<feature type="transmembrane region" description="Helical" evidence="1">
    <location>
        <begin position="400"/>
        <end position="417"/>
    </location>
</feature>
<feature type="transmembrane region" description="Helical" evidence="1">
    <location>
        <begin position="179"/>
        <end position="198"/>
    </location>
</feature>
<evidence type="ECO:0000313" key="3">
    <source>
        <dbReference type="Proteomes" id="UP000326287"/>
    </source>
</evidence>
<reference evidence="2 3" key="1">
    <citation type="submission" date="2019-02" db="EMBL/GenBank/DDBJ databases">
        <authorList>
            <person name="Li S.-H."/>
        </authorList>
    </citation>
    <scope>NUCLEOTIDE SEQUENCE [LARGE SCALE GENOMIC DNA]</scope>
    <source>
        <strain evidence="2 3">IMCC14385</strain>
    </source>
</reference>
<evidence type="ECO:0000256" key="1">
    <source>
        <dbReference type="SAM" id="Phobius"/>
    </source>
</evidence>
<feature type="transmembrane region" description="Helical" evidence="1">
    <location>
        <begin position="363"/>
        <end position="385"/>
    </location>
</feature>
<keyword evidence="1" id="KW-0812">Transmembrane</keyword>
<dbReference type="EMBL" id="CP036422">
    <property type="protein sequence ID" value="QFU74479.1"/>
    <property type="molecule type" value="Genomic_DNA"/>
</dbReference>
<feature type="transmembrane region" description="Helical" evidence="1">
    <location>
        <begin position="16"/>
        <end position="36"/>
    </location>
</feature>
<evidence type="ECO:0000313" key="2">
    <source>
        <dbReference type="EMBL" id="QFU74479.1"/>
    </source>
</evidence>
<dbReference type="Proteomes" id="UP000326287">
    <property type="component" value="Chromosome"/>
</dbReference>
<dbReference type="RefSeq" id="WP_152660591.1">
    <property type="nucleotide sequence ID" value="NZ_CP036422.1"/>
</dbReference>
<evidence type="ECO:0008006" key="4">
    <source>
        <dbReference type="Google" id="ProtNLM"/>
    </source>
</evidence>
<feature type="transmembrane region" description="Helical" evidence="1">
    <location>
        <begin position="300"/>
        <end position="317"/>
    </location>
</feature>
<sequence>MTTILLRLTDLLGTPLALWKIALPLVLLATLGASLYYRDYRNTEKLQYPSLARWQYAVIALFVALLCCRYATIFEEILLRPLFPWDAWMNWAPKAIVWDHYREMVPFADQATWLAAPADATTYIEGAKNAWRYPVGVPLIQLWHMLAQGTADSTLIYLSWGLAALASGLLIFGHLRLALVHIVACLVACYAFLSLPFVNVHAALAGYADLWVTLVYGAAVLSLYQFARSGHVQWAILTLIYSIFCIQLKMPGLILATITISMLAISSVKLSPKALIWMLGASAALMVLLAAIRPDVNIPGIGRLALANGEIILPYIGRHELLFHNVTPALMETLFEMINWHLLWYLAIPIIVVGAYKNRSDIPLFYLALTLLATLGFIVSVYYFTNRYEFALDYTQVNRALIYATIPMVFIVGLILGKPSPKTNET</sequence>
<feature type="transmembrane region" description="Helical" evidence="1">
    <location>
        <begin position="154"/>
        <end position="172"/>
    </location>
</feature>
<protein>
    <recommendedName>
        <fullName evidence="4">Glycosyltransferase RgtA/B/C/D-like domain-containing protein</fullName>
    </recommendedName>
</protein>
<name>A0A5P9NG24_9GAMM</name>
<keyword evidence="3" id="KW-1185">Reference proteome</keyword>
<proteinExistence type="predicted"/>
<gene>
    <name evidence="2" type="ORF">EY643_01745</name>
</gene>
<dbReference type="AlphaFoldDB" id="A0A5P9NG24"/>
<dbReference type="KEGG" id="halc:EY643_01745"/>
<feature type="transmembrane region" description="Helical" evidence="1">
    <location>
        <begin position="56"/>
        <end position="74"/>
    </location>
</feature>
<accession>A0A5P9NG24</accession>
<keyword evidence="1" id="KW-0472">Membrane</keyword>
<feature type="transmembrane region" description="Helical" evidence="1">
    <location>
        <begin position="239"/>
        <end position="268"/>
    </location>
</feature>